<dbReference type="Proteomes" id="UP000321328">
    <property type="component" value="Unassembled WGS sequence"/>
</dbReference>
<accession>A0A511D3H9</accession>
<feature type="region of interest" description="Disordered" evidence="1">
    <location>
        <begin position="1"/>
        <end position="76"/>
    </location>
</feature>
<protein>
    <submittedName>
        <fullName evidence="2">Uncharacterized protein</fullName>
    </submittedName>
</protein>
<comment type="caution">
    <text evidence="2">The sequence shown here is derived from an EMBL/GenBank/DDBJ whole genome shotgun (WGS) entry which is preliminary data.</text>
</comment>
<reference evidence="2 3" key="1">
    <citation type="submission" date="2019-07" db="EMBL/GenBank/DDBJ databases">
        <title>Whole genome shotgun sequence of Pseudonocardia asaccharolytica NBRC 16224.</title>
        <authorList>
            <person name="Hosoyama A."/>
            <person name="Uohara A."/>
            <person name="Ohji S."/>
            <person name="Ichikawa N."/>
        </authorList>
    </citation>
    <scope>NUCLEOTIDE SEQUENCE [LARGE SCALE GENOMIC DNA]</scope>
    <source>
        <strain evidence="2 3">NBRC 16224</strain>
    </source>
</reference>
<proteinExistence type="predicted"/>
<name>A0A511D3H9_9PSEU</name>
<organism evidence="2 3">
    <name type="scientific">Pseudonocardia asaccharolytica DSM 44247 = NBRC 16224</name>
    <dbReference type="NCBI Taxonomy" id="1123024"/>
    <lineage>
        <taxon>Bacteria</taxon>
        <taxon>Bacillati</taxon>
        <taxon>Actinomycetota</taxon>
        <taxon>Actinomycetes</taxon>
        <taxon>Pseudonocardiales</taxon>
        <taxon>Pseudonocardiaceae</taxon>
        <taxon>Pseudonocardia</taxon>
    </lineage>
</organism>
<evidence type="ECO:0000256" key="1">
    <source>
        <dbReference type="SAM" id="MobiDB-lite"/>
    </source>
</evidence>
<sequence length="124" mass="13028">MIVSSWRSHAHRTPSPTFLHNPTTAPSYPATPPIPDIVPTAPARHQRTSHTPLVPPGPPQTHTSPGGPHAHPPAAPLLDALGVTIHLDDGQQRAEAIVIGKVVDLAADDTRHESLVIGEPSSTS</sequence>
<keyword evidence="3" id="KW-1185">Reference proteome</keyword>
<gene>
    <name evidence="2" type="ORF">PA7_31830</name>
</gene>
<evidence type="ECO:0000313" key="2">
    <source>
        <dbReference type="EMBL" id="GEL19346.1"/>
    </source>
</evidence>
<dbReference type="AlphaFoldDB" id="A0A511D3H9"/>
<evidence type="ECO:0000313" key="3">
    <source>
        <dbReference type="Proteomes" id="UP000321328"/>
    </source>
</evidence>
<dbReference type="EMBL" id="BJVI01000035">
    <property type="protein sequence ID" value="GEL19346.1"/>
    <property type="molecule type" value="Genomic_DNA"/>
</dbReference>